<organism evidence="1 2">
    <name type="scientific">Mycena albidolilacea</name>
    <dbReference type="NCBI Taxonomy" id="1033008"/>
    <lineage>
        <taxon>Eukaryota</taxon>
        <taxon>Fungi</taxon>
        <taxon>Dikarya</taxon>
        <taxon>Basidiomycota</taxon>
        <taxon>Agaricomycotina</taxon>
        <taxon>Agaricomycetes</taxon>
        <taxon>Agaricomycetidae</taxon>
        <taxon>Agaricales</taxon>
        <taxon>Marasmiineae</taxon>
        <taxon>Mycenaceae</taxon>
        <taxon>Mycena</taxon>
    </lineage>
</organism>
<keyword evidence="2" id="KW-1185">Reference proteome</keyword>
<reference evidence="1" key="1">
    <citation type="submission" date="2023-03" db="EMBL/GenBank/DDBJ databases">
        <title>Massive genome expansion in bonnet fungi (Mycena s.s.) driven by repeated elements and novel gene families across ecological guilds.</title>
        <authorList>
            <consortium name="Lawrence Berkeley National Laboratory"/>
            <person name="Harder C.B."/>
            <person name="Miyauchi S."/>
            <person name="Viragh M."/>
            <person name="Kuo A."/>
            <person name="Thoen E."/>
            <person name="Andreopoulos B."/>
            <person name="Lu D."/>
            <person name="Skrede I."/>
            <person name="Drula E."/>
            <person name="Henrissat B."/>
            <person name="Morin E."/>
            <person name="Kohler A."/>
            <person name="Barry K."/>
            <person name="LaButti K."/>
            <person name="Morin E."/>
            <person name="Salamov A."/>
            <person name="Lipzen A."/>
            <person name="Mereny Z."/>
            <person name="Hegedus B."/>
            <person name="Baldrian P."/>
            <person name="Stursova M."/>
            <person name="Weitz H."/>
            <person name="Taylor A."/>
            <person name="Grigoriev I.V."/>
            <person name="Nagy L.G."/>
            <person name="Martin F."/>
            <person name="Kauserud H."/>
        </authorList>
    </citation>
    <scope>NUCLEOTIDE SEQUENCE</scope>
    <source>
        <strain evidence="1">CBHHK002</strain>
    </source>
</reference>
<evidence type="ECO:0000313" key="2">
    <source>
        <dbReference type="Proteomes" id="UP001218218"/>
    </source>
</evidence>
<protein>
    <submittedName>
        <fullName evidence="1">Uncharacterized protein</fullName>
    </submittedName>
</protein>
<name>A0AAD6ZT05_9AGAR</name>
<dbReference type="AlphaFoldDB" id="A0AAD6ZT05"/>
<dbReference type="Proteomes" id="UP001218218">
    <property type="component" value="Unassembled WGS sequence"/>
</dbReference>
<dbReference type="EMBL" id="JARIHO010000031">
    <property type="protein sequence ID" value="KAJ7336313.1"/>
    <property type="molecule type" value="Genomic_DNA"/>
</dbReference>
<evidence type="ECO:0000313" key="1">
    <source>
        <dbReference type="EMBL" id="KAJ7336313.1"/>
    </source>
</evidence>
<accession>A0AAD6ZT05</accession>
<gene>
    <name evidence="1" type="ORF">DFH08DRAFT_813531</name>
</gene>
<sequence length="392" mass="43694">MSPGGQLSDEICPGCNTYRLTLPIKATGFYTPGNKDRYYQTCSRNDFTNHAACRQFIFNDEVQRAFDAGLFDDGKSSPGVAPVLPVRALLTPTKSFVPAKAYAHPIDPAYGSKLAAGDFVIHNPANQLAAYRKATLHMLDVHWWGTSQDPAELFRISAVNFPFFHPRDSNAITAFVSDPNKINNFAYWDGGRWLRTDAPVLVKLNVPLYLRASNVTTCVDGPTAKRKISLELDSDDSPSPQRARIERPAKISPLVYFADAQIIDLTSDEDVPPAHIKTEHDLLSLPLMHPMPKTPKKALRGDWPLQYFCDMHWGFIATFKSPGSTAPLKFKDGFGDIPFVSATYYQNVAKWRSLDSEEQKMAVAKGRTAEGEWLHILKCKKDATARMLLTAQ</sequence>
<comment type="caution">
    <text evidence="1">The sequence shown here is derived from an EMBL/GenBank/DDBJ whole genome shotgun (WGS) entry which is preliminary data.</text>
</comment>
<proteinExistence type="predicted"/>